<name>A0ABT6BB68_9GAMM</name>
<dbReference type="EMBL" id="JARJJS010000002">
    <property type="protein sequence ID" value="MDF4025338.1"/>
    <property type="molecule type" value="Genomic_DNA"/>
</dbReference>
<evidence type="ECO:0000313" key="2">
    <source>
        <dbReference type="Proteomes" id="UP001528850"/>
    </source>
</evidence>
<reference evidence="1 2" key="1">
    <citation type="journal article" date="2024" name="Curr. Microbiol.">
        <title>Luteibacter sahnii sp. nov., A Novel Yellow-Colored Xanthomonadin Pigment Producing Probiotic Bacterium from Healthy Rice Seed Microbiome.</title>
        <authorList>
            <person name="Jaiswal G."/>
            <person name="Rana R."/>
            <person name="Nayak P.K."/>
            <person name="Chouhan R."/>
            <person name="Gandhi S.G."/>
            <person name="Patel H.K."/>
            <person name="Patil P.B."/>
        </authorList>
    </citation>
    <scope>NUCLEOTIDE SEQUENCE [LARGE SCALE GENOMIC DNA]</scope>
    <source>
        <strain evidence="1 2">PPL201</strain>
    </source>
</reference>
<protein>
    <submittedName>
        <fullName evidence="1">Uncharacterized protein</fullName>
    </submittedName>
</protein>
<gene>
    <name evidence="1" type="ORF">P3W24_10220</name>
</gene>
<evidence type="ECO:0000313" key="1">
    <source>
        <dbReference type="EMBL" id="MDF4025338.1"/>
    </source>
</evidence>
<organism evidence="1 2">
    <name type="scientific">Luteibacter sahnii</name>
    <dbReference type="NCBI Taxonomy" id="3021977"/>
    <lineage>
        <taxon>Bacteria</taxon>
        <taxon>Pseudomonadati</taxon>
        <taxon>Pseudomonadota</taxon>
        <taxon>Gammaproteobacteria</taxon>
        <taxon>Lysobacterales</taxon>
        <taxon>Rhodanobacteraceae</taxon>
        <taxon>Luteibacter</taxon>
    </lineage>
</organism>
<dbReference type="Proteomes" id="UP001528850">
    <property type="component" value="Unassembled WGS sequence"/>
</dbReference>
<proteinExistence type="predicted"/>
<keyword evidence="2" id="KW-1185">Reference proteome</keyword>
<sequence length="264" mass="29505">MSSLRRRYGDLAADCAGEPAVRCTGVLIEAAVDDKDPWQPYADNGVPMSWFRKDAWIKQAYRGGGGITYYAPDDSPPLRKHPLYILCAYVYNAYSDFRTTRCGGYEDTATYPISGPCQQEGVFTAAQWRTHFARRPDAIGTSWQCGFDVGTSDAARIFALLPELMHDSGAPGYKGSINELVAESWPRDTPGSVPVESFYYDTRNAYSLETAQRLQIAMNDRGHIWRPVIAITFAATEDEATVFDYRDADQARRPPAGRPTAMWR</sequence>
<accession>A0ABT6BB68</accession>
<comment type="caution">
    <text evidence="1">The sequence shown here is derived from an EMBL/GenBank/DDBJ whole genome shotgun (WGS) entry which is preliminary data.</text>
</comment>